<dbReference type="SUPFAM" id="SSF54373">
    <property type="entry name" value="FAD-linked reductases, C-terminal domain"/>
    <property type="match status" value="1"/>
</dbReference>
<dbReference type="OrthoDB" id="438553at2759"/>
<name>A0A8S0WK14_CYCAE</name>
<proteinExistence type="inferred from homology"/>
<keyword evidence="14" id="KW-1185">Reference proteome</keyword>
<dbReference type="AlphaFoldDB" id="A0A8S0WK14"/>
<comment type="similarity">
    <text evidence="3 11">Belongs to the protoporphyrinogen/coproporphyrinogen oxidase family. Protoporphyrinogen oxidase subfamily.</text>
</comment>
<evidence type="ECO:0000259" key="12">
    <source>
        <dbReference type="Pfam" id="PF01593"/>
    </source>
</evidence>
<comment type="function">
    <text evidence="1 11">Catalyzes the 6-electron oxidation of protoporphyrinogen-IX to form protoporphyrin-IX.</text>
</comment>
<dbReference type="GO" id="GO:0004729">
    <property type="term" value="F:oxygen-dependent protoporphyrinogen oxidase activity"/>
    <property type="evidence" value="ECO:0007669"/>
    <property type="project" value="UniProtKB-UniRule"/>
</dbReference>
<dbReference type="Pfam" id="PF01593">
    <property type="entry name" value="Amino_oxidase"/>
    <property type="match status" value="1"/>
</dbReference>
<evidence type="ECO:0000256" key="8">
    <source>
        <dbReference type="ARBA" id="ARBA00023133"/>
    </source>
</evidence>
<comment type="caution">
    <text evidence="13">The sequence shown here is derived from an EMBL/GenBank/DDBJ whole genome shotgun (WGS) entry which is preliminary data.</text>
</comment>
<protein>
    <recommendedName>
        <fullName evidence="4 11">Protoporphyrinogen oxidase</fullName>
        <ecNumber evidence="4 11">1.3.3.4</ecNumber>
    </recommendedName>
</protein>
<dbReference type="GO" id="GO:0006782">
    <property type="term" value="P:protoporphyrinogen IX biosynthetic process"/>
    <property type="evidence" value="ECO:0007669"/>
    <property type="project" value="UniProtKB-UniRule"/>
</dbReference>
<evidence type="ECO:0000256" key="7">
    <source>
        <dbReference type="ARBA" id="ARBA00023002"/>
    </source>
</evidence>
<accession>A0A8S0WK14</accession>
<gene>
    <name evidence="13" type="ORF">AAE3_LOCUS6604</name>
</gene>
<dbReference type="InterPro" id="IPR004572">
    <property type="entry name" value="Protoporphyrinogen_oxidase"/>
</dbReference>
<keyword evidence="6 11" id="KW-0274">FAD</keyword>
<evidence type="ECO:0000256" key="3">
    <source>
        <dbReference type="ARBA" id="ARBA00010551"/>
    </source>
</evidence>
<evidence type="ECO:0000313" key="14">
    <source>
        <dbReference type="Proteomes" id="UP000467700"/>
    </source>
</evidence>
<sequence>MPPPNIAVLGGGLTGLSAAFHLSRRFPAAQITLLEKQARLGGWVRSERVKLPQISASVLLEGGPRTLRPNGKPVLELINLLQLEDQLVTVPKTAAPAKSRFVYVPESYGDNVSGLQCLPSSLLSLISSQLLSILLPAILREPFRRSNRPPNAEDESLDSFLSRRFGETFARTFGSALVHGVYASDSRKLSVRAAFPSLWEAENRGGSVVRGFLIPSRTKTLDDDYALGTMVDRMRGVSVFSFRDGMTTLTDALEARLRTTSNVTILSGTNVTAMKPGGNYFEISTSYRQTVQASYAISALPLPKLHQLLSSSLESRTSHEVPHLLENPTSTVHVVNLVFQCPPAQVHPEGFGYLIPRHPAGYPTSAIPSSPGILGVVFDSCSLHGQDLPLIEDYYSKATHTKLTVMLGGPYPTLPLPAQLACAASDTMPPYVASVLDQLKRQLGRDLPNPIYWHIWNNEGCIPTLQPGHLERVKEMREALQSYGGGRLAVVGSGVGGVSVSDCIEAGRQVGKEWV</sequence>
<evidence type="ECO:0000256" key="4">
    <source>
        <dbReference type="ARBA" id="ARBA00012867"/>
    </source>
</evidence>
<evidence type="ECO:0000256" key="11">
    <source>
        <dbReference type="RuleBase" id="RU367069"/>
    </source>
</evidence>
<dbReference type="PANTHER" id="PTHR42923:SF3">
    <property type="entry name" value="PROTOPORPHYRINOGEN OXIDASE"/>
    <property type="match status" value="1"/>
</dbReference>
<dbReference type="SUPFAM" id="SSF51905">
    <property type="entry name" value="FAD/NAD(P)-binding domain"/>
    <property type="match status" value="1"/>
</dbReference>
<dbReference type="InterPro" id="IPR050464">
    <property type="entry name" value="Zeta_carotene_desat/Oxidored"/>
</dbReference>
<dbReference type="InterPro" id="IPR036188">
    <property type="entry name" value="FAD/NAD-bd_sf"/>
</dbReference>
<comment type="pathway">
    <text evidence="2 11">Porphyrin-containing compound metabolism; protoporphyrin-IX biosynthesis; protoporphyrin-IX from protoporphyrinogen-IX: step 1/1.</text>
</comment>
<dbReference type="PANTHER" id="PTHR42923">
    <property type="entry name" value="PROTOPORPHYRINOGEN OXIDASE"/>
    <property type="match status" value="1"/>
</dbReference>
<organism evidence="13 14">
    <name type="scientific">Cyclocybe aegerita</name>
    <name type="common">Black poplar mushroom</name>
    <name type="synonym">Agrocybe aegerita</name>
    <dbReference type="NCBI Taxonomy" id="1973307"/>
    <lineage>
        <taxon>Eukaryota</taxon>
        <taxon>Fungi</taxon>
        <taxon>Dikarya</taxon>
        <taxon>Basidiomycota</taxon>
        <taxon>Agaricomycotina</taxon>
        <taxon>Agaricomycetes</taxon>
        <taxon>Agaricomycetidae</taxon>
        <taxon>Agaricales</taxon>
        <taxon>Agaricineae</taxon>
        <taxon>Bolbitiaceae</taxon>
        <taxon>Cyclocybe</taxon>
    </lineage>
</organism>
<dbReference type="NCBIfam" id="TIGR00562">
    <property type="entry name" value="proto_IX_ox"/>
    <property type="match status" value="1"/>
</dbReference>
<evidence type="ECO:0000256" key="10">
    <source>
        <dbReference type="ARBA" id="ARBA00047554"/>
    </source>
</evidence>
<keyword evidence="5 11" id="KW-0285">Flavoprotein</keyword>
<dbReference type="EC" id="1.3.3.4" evidence="4 11"/>
<evidence type="ECO:0000256" key="9">
    <source>
        <dbReference type="ARBA" id="ARBA00023244"/>
    </source>
</evidence>
<reference evidence="13 14" key="1">
    <citation type="submission" date="2020-01" db="EMBL/GenBank/DDBJ databases">
        <authorList>
            <person name="Gupta K D."/>
        </authorList>
    </citation>
    <scope>NUCLEOTIDE SEQUENCE [LARGE SCALE GENOMIC DNA]</scope>
</reference>
<evidence type="ECO:0000313" key="13">
    <source>
        <dbReference type="EMBL" id="CAA7264307.1"/>
    </source>
</evidence>
<comment type="catalytic activity">
    <reaction evidence="10 11">
        <text>protoporphyrinogen IX + 3 O2 = protoporphyrin IX + 3 H2O2</text>
        <dbReference type="Rhea" id="RHEA:25576"/>
        <dbReference type="ChEBI" id="CHEBI:15379"/>
        <dbReference type="ChEBI" id="CHEBI:16240"/>
        <dbReference type="ChEBI" id="CHEBI:57306"/>
        <dbReference type="ChEBI" id="CHEBI:57307"/>
        <dbReference type="EC" id="1.3.3.4"/>
    </reaction>
</comment>
<comment type="subcellular location">
    <subcellularLocation>
        <location evidence="11">Mitochondrion inner membrane</location>
    </subcellularLocation>
</comment>
<evidence type="ECO:0000256" key="5">
    <source>
        <dbReference type="ARBA" id="ARBA00022630"/>
    </source>
</evidence>
<feature type="domain" description="Amine oxidase" evidence="12">
    <location>
        <begin position="13"/>
        <end position="509"/>
    </location>
</feature>
<keyword evidence="8 11" id="KW-0350">Heme biosynthesis</keyword>
<dbReference type="Proteomes" id="UP000467700">
    <property type="component" value="Unassembled WGS sequence"/>
</dbReference>
<evidence type="ECO:0000256" key="2">
    <source>
        <dbReference type="ARBA" id="ARBA00005073"/>
    </source>
</evidence>
<evidence type="ECO:0000256" key="6">
    <source>
        <dbReference type="ARBA" id="ARBA00022827"/>
    </source>
</evidence>
<keyword evidence="9 11" id="KW-0627">Porphyrin biosynthesis</keyword>
<dbReference type="Gene3D" id="3.50.50.60">
    <property type="entry name" value="FAD/NAD(P)-binding domain"/>
    <property type="match status" value="1"/>
</dbReference>
<comment type="cofactor">
    <cofactor evidence="11">
        <name>FAD</name>
        <dbReference type="ChEBI" id="CHEBI:57692"/>
    </cofactor>
    <text evidence="11">Binds 1 FAD per subunit.</text>
</comment>
<dbReference type="InterPro" id="IPR002937">
    <property type="entry name" value="Amino_oxidase"/>
</dbReference>
<dbReference type="EMBL" id="CACVBS010000044">
    <property type="protein sequence ID" value="CAA7264307.1"/>
    <property type="molecule type" value="Genomic_DNA"/>
</dbReference>
<keyword evidence="7 11" id="KW-0560">Oxidoreductase</keyword>
<evidence type="ECO:0000256" key="1">
    <source>
        <dbReference type="ARBA" id="ARBA00002600"/>
    </source>
</evidence>
<dbReference type="GO" id="GO:0005743">
    <property type="term" value="C:mitochondrial inner membrane"/>
    <property type="evidence" value="ECO:0007669"/>
    <property type="project" value="UniProtKB-SubCell"/>
</dbReference>